<dbReference type="SMART" id="SM00228">
    <property type="entry name" value="PDZ"/>
    <property type="match status" value="1"/>
</dbReference>
<name>A0A850NDD2_9FLAO</name>
<reference evidence="2 3" key="1">
    <citation type="submission" date="2020-01" db="EMBL/GenBank/DDBJ databases">
        <title>Draft Genome Analysis of Muricauda sp. HICW Isolated from coastal seawater of PR China.</title>
        <authorList>
            <person name="Chen M.-X."/>
        </authorList>
    </citation>
    <scope>NUCLEOTIDE SEQUENCE [LARGE SCALE GENOMIC DNA]</scope>
    <source>
        <strain evidence="2 3">HICW</strain>
    </source>
</reference>
<dbReference type="Pfam" id="PF17820">
    <property type="entry name" value="PDZ_6"/>
    <property type="match status" value="1"/>
</dbReference>
<gene>
    <name evidence="2" type="ORF">GUA46_12500</name>
</gene>
<dbReference type="Gene3D" id="2.40.70.10">
    <property type="entry name" value="Acid Proteases"/>
    <property type="match status" value="2"/>
</dbReference>
<dbReference type="InterPro" id="IPR036034">
    <property type="entry name" value="PDZ_sf"/>
</dbReference>
<dbReference type="Proteomes" id="UP000558089">
    <property type="component" value="Unassembled WGS sequence"/>
</dbReference>
<sequence length="448" mass="50521">MSMRKGFIFMLLLIVPMFILAQGFELPEDKKFQRINFELINNLIIIPVEINGVELTFILDSGVSKPILFNLSESDSIPINNVSEVTIRGLGDGKPMKALSSKRNIFRLGKAINFAQDLYVVMDRGIDFSTTLGIPVHGIMGYDLFRDFIVEVNYSARKLKLHNPELYTYKERRNRQTIPLLVEKRKAYVEGTVLMKDTANINVKLLVDTGSSDALWLFPEPEKGLEIPEKNYEDHLGRGLSGDIFGKRSKINGVQIGDFKLDEAKVAFPYRESFQGIDSLNGRNGSLGGEVLKRFNMVFDYGRGLVTLKMNGNFNEPFQYNLAGIDLQHNGLRYIAESIADVNGLVKEDNGDTFGNVQILLENKTRLSLVPEIVVSGIRAGSPAAEAGLREGDVILAVNGKKVHKYKLQEILKMINEREGKRIKVLIERYNTDLLFTFVLKKMFDDDD</sequence>
<dbReference type="InterPro" id="IPR021109">
    <property type="entry name" value="Peptidase_aspartic_dom_sf"/>
</dbReference>
<dbReference type="Gene3D" id="2.30.42.10">
    <property type="match status" value="1"/>
</dbReference>
<organism evidence="2 3">
    <name type="scientific">Flagellimonas chongwuensis</name>
    <dbReference type="NCBI Taxonomy" id="2697365"/>
    <lineage>
        <taxon>Bacteria</taxon>
        <taxon>Pseudomonadati</taxon>
        <taxon>Bacteroidota</taxon>
        <taxon>Flavobacteriia</taxon>
        <taxon>Flavobacteriales</taxon>
        <taxon>Flavobacteriaceae</taxon>
        <taxon>Flagellimonas</taxon>
    </lineage>
</organism>
<evidence type="ECO:0000313" key="2">
    <source>
        <dbReference type="EMBL" id="NVN19161.1"/>
    </source>
</evidence>
<dbReference type="Pfam" id="PF13650">
    <property type="entry name" value="Asp_protease_2"/>
    <property type="match status" value="1"/>
</dbReference>
<proteinExistence type="predicted"/>
<dbReference type="AlphaFoldDB" id="A0A850NDD2"/>
<dbReference type="InterPro" id="IPR041489">
    <property type="entry name" value="PDZ_6"/>
</dbReference>
<keyword evidence="3" id="KW-1185">Reference proteome</keyword>
<evidence type="ECO:0000313" key="3">
    <source>
        <dbReference type="Proteomes" id="UP000558089"/>
    </source>
</evidence>
<dbReference type="EMBL" id="WYET01000005">
    <property type="protein sequence ID" value="NVN19161.1"/>
    <property type="molecule type" value="Genomic_DNA"/>
</dbReference>
<dbReference type="PROSITE" id="PS50106">
    <property type="entry name" value="PDZ"/>
    <property type="match status" value="1"/>
</dbReference>
<evidence type="ECO:0000259" key="1">
    <source>
        <dbReference type="PROSITE" id="PS50106"/>
    </source>
</evidence>
<protein>
    <submittedName>
        <fullName evidence="2">PDZ domain-containing protein</fullName>
    </submittedName>
</protein>
<dbReference type="InterPro" id="IPR001478">
    <property type="entry name" value="PDZ"/>
</dbReference>
<accession>A0A850NDD2</accession>
<comment type="caution">
    <text evidence="2">The sequence shown here is derived from an EMBL/GenBank/DDBJ whole genome shotgun (WGS) entry which is preliminary data.</text>
</comment>
<dbReference type="SUPFAM" id="SSF50156">
    <property type="entry name" value="PDZ domain-like"/>
    <property type="match status" value="1"/>
</dbReference>
<feature type="domain" description="PDZ" evidence="1">
    <location>
        <begin position="342"/>
        <end position="417"/>
    </location>
</feature>